<dbReference type="InterPro" id="IPR029060">
    <property type="entry name" value="PIN-like_dom_sf"/>
</dbReference>
<dbReference type="AlphaFoldDB" id="A0A0D6Q5B4"/>
<protein>
    <recommendedName>
        <fullName evidence="8">Ribonuclease VapC</fullName>
        <shortName evidence="8">RNase VapC</shortName>
        <ecNumber evidence="8">3.1.-.-</ecNumber>
    </recommendedName>
    <alternativeName>
        <fullName evidence="8">Toxin VapC</fullName>
    </alternativeName>
</protein>
<dbReference type="Pfam" id="PF01850">
    <property type="entry name" value="PIN"/>
    <property type="match status" value="1"/>
</dbReference>
<sequence>MIVLDTSVLVAILRGEPDADDFLARIVDTDRCLLSSVSLLETSMVLAGRSASPDAWTGLDQLIEAAGVEIVPFSAEQAALAREAFICFGKGRHPAGLNFGDCASYALAKAHNLPLLFKGNDFTQTDIATLT</sequence>
<dbReference type="SUPFAM" id="SSF88723">
    <property type="entry name" value="PIN domain-like"/>
    <property type="match status" value="1"/>
</dbReference>
<comment type="caution">
    <text evidence="10">The sequence shown here is derived from an EMBL/GenBank/DDBJ whole genome shotgun (WGS) entry which is preliminary data.</text>
</comment>
<dbReference type="CDD" id="cd09871">
    <property type="entry name" value="PIN_MtVapC28-VapC30-like"/>
    <property type="match status" value="1"/>
</dbReference>
<evidence type="ECO:0000256" key="1">
    <source>
        <dbReference type="ARBA" id="ARBA00001946"/>
    </source>
</evidence>
<dbReference type="GO" id="GO:0090729">
    <property type="term" value="F:toxin activity"/>
    <property type="evidence" value="ECO:0007669"/>
    <property type="project" value="UniProtKB-KW"/>
</dbReference>
<dbReference type="InterPro" id="IPR050556">
    <property type="entry name" value="Type_II_TA_system_RNase"/>
</dbReference>
<keyword evidence="5 8" id="KW-0378">Hydrolase</keyword>
<comment type="similarity">
    <text evidence="7 8">Belongs to the PINc/VapC protein family.</text>
</comment>
<dbReference type="Gene3D" id="3.40.50.1010">
    <property type="entry name" value="5'-nuclease"/>
    <property type="match status" value="1"/>
</dbReference>
<dbReference type="EMBL" id="BANI01000435">
    <property type="protein sequence ID" value="GAN98165.1"/>
    <property type="molecule type" value="Genomic_DNA"/>
</dbReference>
<dbReference type="InterPro" id="IPR022907">
    <property type="entry name" value="VapC_family"/>
</dbReference>
<dbReference type="Proteomes" id="UP000032675">
    <property type="component" value="Unassembled WGS sequence"/>
</dbReference>
<evidence type="ECO:0000313" key="11">
    <source>
        <dbReference type="Proteomes" id="UP000032675"/>
    </source>
</evidence>
<keyword evidence="2 8" id="KW-1277">Toxin-antitoxin system</keyword>
<dbReference type="EC" id="3.1.-.-" evidence="8"/>
<dbReference type="GO" id="GO:0000287">
    <property type="term" value="F:magnesium ion binding"/>
    <property type="evidence" value="ECO:0007669"/>
    <property type="project" value="UniProtKB-UniRule"/>
</dbReference>
<feature type="binding site" evidence="8">
    <location>
        <position position="5"/>
    </location>
    <ligand>
        <name>Mg(2+)</name>
        <dbReference type="ChEBI" id="CHEBI:18420"/>
    </ligand>
</feature>
<reference evidence="10 11" key="1">
    <citation type="submission" date="2012-11" db="EMBL/GenBank/DDBJ databases">
        <title>Whole genome sequence of Gluconacetobacter europaeus NBRC3261.</title>
        <authorList>
            <person name="Azuma Y."/>
            <person name="Higashiura N."/>
            <person name="Hirakawa H."/>
            <person name="Matsushita K."/>
        </authorList>
    </citation>
    <scope>NUCLEOTIDE SEQUENCE [LARGE SCALE GENOMIC DNA]</scope>
    <source>
        <strain evidence="10 11">NBRC 3261</strain>
    </source>
</reference>
<dbReference type="InterPro" id="IPR002716">
    <property type="entry name" value="PIN_dom"/>
</dbReference>
<accession>A0A0D6Q5B4</accession>
<comment type="function">
    <text evidence="8">Toxic component of a toxin-antitoxin (TA) system. An RNase.</text>
</comment>
<dbReference type="GO" id="GO:0004540">
    <property type="term" value="F:RNA nuclease activity"/>
    <property type="evidence" value="ECO:0007669"/>
    <property type="project" value="InterPro"/>
</dbReference>
<dbReference type="RefSeq" id="WP_010512375.1">
    <property type="nucleotide sequence ID" value="NZ_BANI01000435.1"/>
</dbReference>
<evidence type="ECO:0000313" key="10">
    <source>
        <dbReference type="EMBL" id="GAN98165.1"/>
    </source>
</evidence>
<feature type="binding site" evidence="8">
    <location>
        <position position="101"/>
    </location>
    <ligand>
        <name>Mg(2+)</name>
        <dbReference type="ChEBI" id="CHEBI:18420"/>
    </ligand>
</feature>
<organism evidence="10 11">
    <name type="scientific">Komagataeibacter europaeus NBRC 3261</name>
    <dbReference type="NCBI Taxonomy" id="1234669"/>
    <lineage>
        <taxon>Bacteria</taxon>
        <taxon>Pseudomonadati</taxon>
        <taxon>Pseudomonadota</taxon>
        <taxon>Alphaproteobacteria</taxon>
        <taxon>Acetobacterales</taxon>
        <taxon>Acetobacteraceae</taxon>
        <taxon>Komagataeibacter</taxon>
    </lineage>
</organism>
<evidence type="ECO:0000256" key="5">
    <source>
        <dbReference type="ARBA" id="ARBA00022801"/>
    </source>
</evidence>
<keyword evidence="4 8" id="KW-0479">Metal-binding</keyword>
<keyword evidence="8" id="KW-0800">Toxin</keyword>
<evidence type="ECO:0000256" key="7">
    <source>
        <dbReference type="ARBA" id="ARBA00038093"/>
    </source>
</evidence>
<evidence type="ECO:0000256" key="6">
    <source>
        <dbReference type="ARBA" id="ARBA00022842"/>
    </source>
</evidence>
<proteinExistence type="inferred from homology"/>
<dbReference type="PANTHER" id="PTHR33653">
    <property type="entry name" value="RIBONUCLEASE VAPC2"/>
    <property type="match status" value="1"/>
</dbReference>
<evidence type="ECO:0000256" key="8">
    <source>
        <dbReference type="HAMAP-Rule" id="MF_00265"/>
    </source>
</evidence>
<evidence type="ECO:0000259" key="9">
    <source>
        <dbReference type="Pfam" id="PF01850"/>
    </source>
</evidence>
<evidence type="ECO:0000256" key="2">
    <source>
        <dbReference type="ARBA" id="ARBA00022649"/>
    </source>
</evidence>
<feature type="domain" description="PIN" evidence="9">
    <location>
        <begin position="2"/>
        <end position="126"/>
    </location>
</feature>
<evidence type="ECO:0000256" key="3">
    <source>
        <dbReference type="ARBA" id="ARBA00022722"/>
    </source>
</evidence>
<dbReference type="GO" id="GO:0016787">
    <property type="term" value="F:hydrolase activity"/>
    <property type="evidence" value="ECO:0007669"/>
    <property type="project" value="UniProtKB-KW"/>
</dbReference>
<comment type="cofactor">
    <cofactor evidence="1 8">
        <name>Mg(2+)</name>
        <dbReference type="ChEBI" id="CHEBI:18420"/>
    </cofactor>
</comment>
<evidence type="ECO:0000256" key="4">
    <source>
        <dbReference type="ARBA" id="ARBA00022723"/>
    </source>
</evidence>
<dbReference type="PANTHER" id="PTHR33653:SF1">
    <property type="entry name" value="RIBONUCLEASE VAPC2"/>
    <property type="match status" value="1"/>
</dbReference>
<name>A0A0D6Q5B4_KOMEU</name>
<gene>
    <name evidence="8" type="primary">vapC</name>
    <name evidence="10" type="ORF">Geu3261_0531_002</name>
</gene>
<keyword evidence="6 8" id="KW-0460">Magnesium</keyword>
<keyword evidence="3 8" id="KW-0540">Nuclease</keyword>
<dbReference type="HAMAP" id="MF_00265">
    <property type="entry name" value="VapC_Nob1"/>
    <property type="match status" value="1"/>
</dbReference>